<keyword evidence="4" id="KW-1185">Reference proteome</keyword>
<feature type="domain" description="Peptidoglycan binding-like" evidence="2">
    <location>
        <begin position="55"/>
        <end position="111"/>
    </location>
</feature>
<dbReference type="InterPro" id="IPR002477">
    <property type="entry name" value="Peptidoglycan-bd-like"/>
</dbReference>
<dbReference type="EMBL" id="FWXV01000002">
    <property type="protein sequence ID" value="SMC93188.1"/>
    <property type="molecule type" value="Genomic_DNA"/>
</dbReference>
<evidence type="ECO:0000313" key="3">
    <source>
        <dbReference type="EMBL" id="SMC93188.1"/>
    </source>
</evidence>
<protein>
    <submittedName>
        <fullName evidence="3">Peptidoglycan-binding (PGRP) domain of peptidoglycan hydrolases-containing protein</fullName>
    </submittedName>
</protein>
<feature type="chain" id="PRO_5039273532" evidence="1">
    <location>
        <begin position="33"/>
        <end position="206"/>
    </location>
</feature>
<dbReference type="InterPro" id="IPR036366">
    <property type="entry name" value="PGBDSf"/>
</dbReference>
<dbReference type="AlphaFoldDB" id="A0A1W2D7W3"/>
<accession>A0A1W2D7W3</accession>
<dbReference type="RefSeq" id="WP_084426828.1">
    <property type="nucleotide sequence ID" value="NZ_FWXV01000002.1"/>
</dbReference>
<dbReference type="Pfam" id="PF01471">
    <property type="entry name" value="PG_binding_1"/>
    <property type="match status" value="2"/>
</dbReference>
<dbReference type="SUPFAM" id="SSF47090">
    <property type="entry name" value="PGBD-like"/>
    <property type="match status" value="2"/>
</dbReference>
<dbReference type="InterPro" id="IPR036365">
    <property type="entry name" value="PGBD-like_sf"/>
</dbReference>
<organism evidence="3 4">
    <name type="scientific">Kibdelosporangium aridum</name>
    <dbReference type="NCBI Taxonomy" id="2030"/>
    <lineage>
        <taxon>Bacteria</taxon>
        <taxon>Bacillati</taxon>
        <taxon>Actinomycetota</taxon>
        <taxon>Actinomycetes</taxon>
        <taxon>Pseudonocardiales</taxon>
        <taxon>Pseudonocardiaceae</taxon>
        <taxon>Kibdelosporangium</taxon>
    </lineage>
</organism>
<dbReference type="Gene3D" id="1.10.101.10">
    <property type="entry name" value="PGBD-like superfamily/PGBD"/>
    <property type="match status" value="2"/>
</dbReference>
<name>A0A1W2D7W3_KIBAR</name>
<feature type="domain" description="Peptidoglycan binding-like" evidence="2">
    <location>
        <begin position="145"/>
        <end position="194"/>
    </location>
</feature>
<dbReference type="GO" id="GO:0016787">
    <property type="term" value="F:hydrolase activity"/>
    <property type="evidence" value="ECO:0007669"/>
    <property type="project" value="UniProtKB-KW"/>
</dbReference>
<reference evidence="3 4" key="1">
    <citation type="submission" date="2017-04" db="EMBL/GenBank/DDBJ databases">
        <authorList>
            <person name="Afonso C.L."/>
            <person name="Miller P.J."/>
            <person name="Scott M.A."/>
            <person name="Spackman E."/>
            <person name="Goraichik I."/>
            <person name="Dimitrov K.M."/>
            <person name="Suarez D.L."/>
            <person name="Swayne D.E."/>
        </authorList>
    </citation>
    <scope>NUCLEOTIDE SEQUENCE [LARGE SCALE GENOMIC DNA]</scope>
    <source>
        <strain evidence="3 4">DSM 43828</strain>
    </source>
</reference>
<evidence type="ECO:0000256" key="1">
    <source>
        <dbReference type="SAM" id="SignalP"/>
    </source>
</evidence>
<dbReference type="Proteomes" id="UP000192674">
    <property type="component" value="Unassembled WGS sequence"/>
</dbReference>
<dbReference type="OrthoDB" id="5124837at2"/>
<keyword evidence="3" id="KW-0378">Hydrolase</keyword>
<sequence>MRTFLIKALAVAVFSGGMAVTTGIIAASPAMACGEEQERSDRLASSLPQVNPGDTGQNVLALQLSLRNEGYTYLNGTGDYAGNTLTAVQDFQRKNGINPSGIVGSKTWHALVGKLPPSLTGNGAITPPSFGINPGETDQDKLGQLYNALMRVHPYQVTDWGTYEGQMVAMVQDFQRRAGIKDSGIVGPKTWNALYLVVSASGGWGC</sequence>
<evidence type="ECO:0000259" key="2">
    <source>
        <dbReference type="Pfam" id="PF01471"/>
    </source>
</evidence>
<proteinExistence type="predicted"/>
<keyword evidence="1" id="KW-0732">Signal</keyword>
<gene>
    <name evidence="3" type="ORF">SAMN05661093_02947</name>
</gene>
<evidence type="ECO:0000313" key="4">
    <source>
        <dbReference type="Proteomes" id="UP000192674"/>
    </source>
</evidence>
<feature type="signal peptide" evidence="1">
    <location>
        <begin position="1"/>
        <end position="32"/>
    </location>
</feature>